<dbReference type="PANTHER" id="PTHR34987:SF6">
    <property type="entry name" value="ALPHA-L-RHAMNOSIDASE SIX-HAIRPIN GLYCOSIDASE DOMAIN-CONTAINING PROTEIN"/>
    <property type="match status" value="1"/>
</dbReference>
<dbReference type="Gene3D" id="2.60.420.10">
    <property type="entry name" value="Maltose phosphorylase, domain 3"/>
    <property type="match status" value="1"/>
</dbReference>
<gene>
    <name evidence="3" type="ORF">DPQ25_02605</name>
</gene>
<dbReference type="Gene3D" id="1.50.10.10">
    <property type="match status" value="1"/>
</dbReference>
<dbReference type="InterPro" id="IPR035396">
    <property type="entry name" value="Bac_rhamnosid6H"/>
</dbReference>
<dbReference type="InterPro" id="IPR012341">
    <property type="entry name" value="6hp_glycosidase-like_sf"/>
</dbReference>
<keyword evidence="4" id="KW-1185">Reference proteome</keyword>
<comment type="caution">
    <text evidence="3">The sequence shown here is derived from an EMBL/GenBank/DDBJ whole genome shotgun (WGS) entry which is preliminary data.</text>
</comment>
<dbReference type="AlphaFoldDB" id="A0A328UKV0"/>
<reference evidence="3 4" key="1">
    <citation type="submission" date="2018-06" db="EMBL/GenBank/DDBJ databases">
        <title>Noncontiguous genome sequence of Ruminococcaceae bacterium ASD2818.</title>
        <authorList>
            <person name="Chaplin A.V."/>
            <person name="Sokolova S.R."/>
            <person name="Kochetkova T.O."/>
            <person name="Goltsov A.Y."/>
            <person name="Trofimov D.Y."/>
            <person name="Efimov B.A."/>
        </authorList>
    </citation>
    <scope>NUCLEOTIDE SEQUENCE [LARGE SCALE GENOMIC DNA]</scope>
    <source>
        <strain evidence="3 4">ASD2818</strain>
    </source>
</reference>
<evidence type="ECO:0000313" key="3">
    <source>
        <dbReference type="EMBL" id="RAQ30820.1"/>
    </source>
</evidence>
<accession>A0A328UKV0</accession>
<feature type="domain" description="Alpha-L-rhamnosidase C-terminal" evidence="2">
    <location>
        <begin position="508"/>
        <end position="565"/>
    </location>
</feature>
<dbReference type="Pfam" id="PF17389">
    <property type="entry name" value="Bac_rhamnosid6H"/>
    <property type="match status" value="1"/>
</dbReference>
<evidence type="ECO:0000259" key="2">
    <source>
        <dbReference type="Pfam" id="PF17390"/>
    </source>
</evidence>
<dbReference type="GO" id="GO:0005975">
    <property type="term" value="P:carbohydrate metabolic process"/>
    <property type="evidence" value="ECO:0007669"/>
    <property type="project" value="InterPro"/>
</dbReference>
<evidence type="ECO:0000313" key="4">
    <source>
        <dbReference type="Proteomes" id="UP000249377"/>
    </source>
</evidence>
<dbReference type="SUPFAM" id="SSF48208">
    <property type="entry name" value="Six-hairpin glycosidases"/>
    <property type="match status" value="1"/>
</dbReference>
<name>A0A328UKV0_9FIRM</name>
<evidence type="ECO:0000259" key="1">
    <source>
        <dbReference type="Pfam" id="PF17389"/>
    </source>
</evidence>
<dbReference type="InterPro" id="IPR035398">
    <property type="entry name" value="Bac_rhamnosid_C"/>
</dbReference>
<feature type="domain" description="Alpha-L-rhamnosidase six-hairpin glycosidase" evidence="1">
    <location>
        <begin position="180"/>
        <end position="368"/>
    </location>
</feature>
<proteinExistence type="predicted"/>
<protein>
    <submittedName>
        <fullName evidence="3">Alpha-L-rhamnosidase</fullName>
    </submittedName>
</protein>
<dbReference type="Pfam" id="PF17390">
    <property type="entry name" value="Bac_rhamnosid_C"/>
    <property type="match status" value="1"/>
</dbReference>
<dbReference type="EMBL" id="QLYR01000001">
    <property type="protein sequence ID" value="RAQ30820.1"/>
    <property type="molecule type" value="Genomic_DNA"/>
</dbReference>
<dbReference type="Proteomes" id="UP000249377">
    <property type="component" value="Unassembled WGS sequence"/>
</dbReference>
<organism evidence="3 4">
    <name type="scientific">Hydrogeniiclostridium mannosilyticum</name>
    <dbReference type="NCBI Taxonomy" id="2764322"/>
    <lineage>
        <taxon>Bacteria</taxon>
        <taxon>Bacillati</taxon>
        <taxon>Bacillota</taxon>
        <taxon>Clostridia</taxon>
        <taxon>Eubacteriales</taxon>
        <taxon>Acutalibacteraceae</taxon>
        <taxon>Hydrogeniiclostridium</taxon>
    </lineage>
</organism>
<dbReference type="InterPro" id="IPR008928">
    <property type="entry name" value="6-hairpin_glycosidase_sf"/>
</dbReference>
<sequence>MKNGSHIADVFDEQICEKMEADDRKRFYIAPQKVLWQSGSVTNSQALVENRAAQITVEPKDGCVLHSTAENCASVLLDFGAEIHGGIKIFTWLAGSKHHANVRVRFGESAMEAMSELGGEQNATNDHAVRDMVVDLPDMSMISVGETGFRFVRIDLLDQDQDLVLKGVKGVLVYMDLPYVGSFRCNDELLNRIWKTGAYTVHLNMQNYIWDGVKRDRLVWIGDMHPETSTIQAVFGQNEAVPRSLDFVREGTPLPNWMNGYPSYSMWWMIIQHDWYVHTGDMEFLKRQMPYYKGLYQQLSTFIDESGKDCTPEPRFVDWPTADNKEAIDAGLQALHVMATRSAKRLFEACGEAELAKQCEADLEKLMKFRPAGYGGAKQALSLMVLAGLASASEANEACLSQNGAHSISTFMGYYILRARAAAGDIEGCLENIRDYWGGMLSLGATTFWEDFDIDWLENAARIDELTPAGKVNVHGAYGKYCYIGYRHSLCHGWSSGPTPWMQETILGVEVLEPGCRKIRVTPRLGSLEWAEGSFPTPYGPVFVRHEKKADGSVESDIKAPDEVEVVR</sequence>
<dbReference type="PANTHER" id="PTHR34987">
    <property type="entry name" value="C, PUTATIVE (AFU_ORTHOLOGUE AFUA_3G02880)-RELATED"/>
    <property type="match status" value="1"/>
</dbReference>